<keyword evidence="4" id="KW-1185">Reference proteome</keyword>
<dbReference type="RefSeq" id="WP_236332426.1">
    <property type="nucleotide sequence ID" value="NZ_JAKIJS010000001.1"/>
</dbReference>
<dbReference type="InterPro" id="IPR021136">
    <property type="entry name" value="Flagellar_hook_control-like_C"/>
</dbReference>
<dbReference type="EMBL" id="JAKIJS010000001">
    <property type="protein sequence ID" value="MCF6137110.1"/>
    <property type="molecule type" value="Genomic_DNA"/>
</dbReference>
<evidence type="ECO:0000313" key="4">
    <source>
        <dbReference type="Proteomes" id="UP001649381"/>
    </source>
</evidence>
<evidence type="ECO:0000313" key="3">
    <source>
        <dbReference type="EMBL" id="MCF6137110.1"/>
    </source>
</evidence>
<organism evidence="3 4">
    <name type="scientific">Pseudalkalibacillus berkeleyi</name>
    <dbReference type="NCBI Taxonomy" id="1069813"/>
    <lineage>
        <taxon>Bacteria</taxon>
        <taxon>Bacillati</taxon>
        <taxon>Bacillota</taxon>
        <taxon>Bacilli</taxon>
        <taxon>Bacillales</taxon>
        <taxon>Fictibacillaceae</taxon>
        <taxon>Pseudalkalibacillus</taxon>
    </lineage>
</organism>
<feature type="domain" description="Flagellar hook-length control protein-like C-terminal" evidence="2">
    <location>
        <begin position="286"/>
        <end position="359"/>
    </location>
</feature>
<sequence>MNTTTIMMNPVKFQGQIKAQSGNGTESKGAFQSMISEQLSNLTSIESSVEGLNLEQMMNMLEEFRLVYNQETGENLSLDQLIQQIKKELGQADLSSTTSLPDVSILIQQMGISKSLISKETTMSSVTREEKLISKMQLAANNQSTANNGVLHELMKFMKNTSIDRPLPILQNIKQLLSQIQEKPNQSPQSMNRIRQTAISNANQPSLYIHTKNQQLIQNTNSQMNNNGTLLSNEPTLTQGVLTSTTPSLMSKVEQLVIHAPQDGDSHARFTNEIAKVMNRGRLLTLPNGSTQISIKLFPENLGALDVQIVQRNGEIAAKIIASTAQAKELIETNLNQLRHVLQGQNVTVNQIEVSSQTPDWMNDSREKGEQHASSNKDRDESRDEEENEPQSFQQWLDEMEIEVEV</sequence>
<dbReference type="Gene3D" id="3.30.750.140">
    <property type="match status" value="1"/>
</dbReference>
<keyword evidence="3" id="KW-0966">Cell projection</keyword>
<dbReference type="Proteomes" id="UP001649381">
    <property type="component" value="Unassembled WGS sequence"/>
</dbReference>
<proteinExistence type="predicted"/>
<keyword evidence="3" id="KW-0282">Flagellum</keyword>
<keyword evidence="3" id="KW-0969">Cilium</keyword>
<dbReference type="CDD" id="cd17470">
    <property type="entry name" value="T3SS_Flik_C"/>
    <property type="match status" value="1"/>
</dbReference>
<dbReference type="InterPro" id="IPR038610">
    <property type="entry name" value="FliK-like_C_sf"/>
</dbReference>
<feature type="region of interest" description="Disordered" evidence="1">
    <location>
        <begin position="355"/>
        <end position="398"/>
    </location>
</feature>
<name>A0ABS9H0D0_9BACL</name>
<feature type="compositionally biased region" description="Basic and acidic residues" evidence="1">
    <location>
        <begin position="363"/>
        <end position="382"/>
    </location>
</feature>
<gene>
    <name evidence="3" type="ORF">L2716_05150</name>
</gene>
<dbReference type="Pfam" id="PF02120">
    <property type="entry name" value="Flg_hook"/>
    <property type="match status" value="1"/>
</dbReference>
<reference evidence="3 4" key="1">
    <citation type="submission" date="2022-01" db="EMBL/GenBank/DDBJ databases">
        <title>Alkalihalobacillus sp. EGI L200015, a novel bacterium isolated from a salt lake sediment.</title>
        <authorList>
            <person name="Gao L."/>
            <person name="Fang B.-Z."/>
            <person name="Li W.-J."/>
        </authorList>
    </citation>
    <scope>NUCLEOTIDE SEQUENCE [LARGE SCALE GENOMIC DNA]</scope>
    <source>
        <strain evidence="3 4">KCTC 12718</strain>
    </source>
</reference>
<protein>
    <submittedName>
        <fullName evidence="3">Flagellar hook-length control protein FliK</fullName>
    </submittedName>
</protein>
<accession>A0ABS9H0D0</accession>
<comment type="caution">
    <text evidence="3">The sequence shown here is derived from an EMBL/GenBank/DDBJ whole genome shotgun (WGS) entry which is preliminary data.</text>
</comment>
<evidence type="ECO:0000259" key="2">
    <source>
        <dbReference type="Pfam" id="PF02120"/>
    </source>
</evidence>
<evidence type="ECO:0000256" key="1">
    <source>
        <dbReference type="SAM" id="MobiDB-lite"/>
    </source>
</evidence>